<dbReference type="GO" id="GO:0016491">
    <property type="term" value="F:oxidoreductase activity"/>
    <property type="evidence" value="ECO:0007669"/>
    <property type="project" value="UniProtKB-KW"/>
</dbReference>
<dbReference type="PANTHER" id="PTHR13887:SF14">
    <property type="entry name" value="DISULFIDE BOND FORMATION PROTEIN D"/>
    <property type="match status" value="1"/>
</dbReference>
<dbReference type="PROSITE" id="PS51352">
    <property type="entry name" value="THIOREDOXIN_2"/>
    <property type="match status" value="1"/>
</dbReference>
<dbReference type="Proteomes" id="UP000518300">
    <property type="component" value="Unassembled WGS sequence"/>
</dbReference>
<keyword evidence="4" id="KW-1015">Disulfide bond</keyword>
<dbReference type="InterPro" id="IPR013766">
    <property type="entry name" value="Thioredoxin_domain"/>
</dbReference>
<dbReference type="PANTHER" id="PTHR13887">
    <property type="entry name" value="GLUTATHIONE S-TRANSFERASE KAPPA"/>
    <property type="match status" value="1"/>
</dbReference>
<feature type="chain" id="PRO_5032653908" evidence="7">
    <location>
        <begin position="21"/>
        <end position="366"/>
    </location>
</feature>
<protein>
    <submittedName>
        <fullName evidence="9">Thioredoxin domain-containing protein</fullName>
    </submittedName>
</protein>
<evidence type="ECO:0000256" key="2">
    <source>
        <dbReference type="ARBA" id="ARBA00022729"/>
    </source>
</evidence>
<dbReference type="AlphaFoldDB" id="A0A848LQ15"/>
<evidence type="ECO:0000313" key="10">
    <source>
        <dbReference type="Proteomes" id="UP000518300"/>
    </source>
</evidence>
<evidence type="ECO:0000256" key="1">
    <source>
        <dbReference type="ARBA" id="ARBA00005791"/>
    </source>
</evidence>
<dbReference type="RefSeq" id="WP_169349031.1">
    <property type="nucleotide sequence ID" value="NZ_JABBJJ010000205.1"/>
</dbReference>
<sequence length="366" mass="39935">MLNGSIRVTLAALLAASLTAGCNKEKAPATAQGPAATAQQANAGEPAPDTVVATFGDGQKITYKELNEKIQDRLSELDKQKHQLRKRGLEGMVTEALVNAEAKKRNMTQDQFLKAEIDDKVPAPPEERIKEVFEGAKGQLPPGSTYEQMKPQIVDFLTQQPKQERAQALFAELRKNANVQITLPEPPRPPAERKQVAATGAAKGGGENAPVTIVEFSDFECPFCSRANPAIAQVMQEYGDKVRVVFRHFPLDFHKKAPKASEAALCAGDQGKFWEMHDALFANQQKLDVPDLKQHATDLKLDTAKFNKCLDSGEKASIVQKDLEDGKKAGVSGTPAFFINGILLSGAQPFEEFKSIIDEELKTAKK</sequence>
<dbReference type="Gene3D" id="3.40.30.10">
    <property type="entry name" value="Glutaredoxin"/>
    <property type="match status" value="1"/>
</dbReference>
<evidence type="ECO:0000259" key="8">
    <source>
        <dbReference type="PROSITE" id="PS51352"/>
    </source>
</evidence>
<evidence type="ECO:0000256" key="6">
    <source>
        <dbReference type="SAM" id="Coils"/>
    </source>
</evidence>
<reference evidence="9 10" key="1">
    <citation type="submission" date="2020-04" db="EMBL/GenBank/DDBJ databases">
        <title>Draft genome of Pyxidicoccus fallax type strain.</title>
        <authorList>
            <person name="Whitworth D.E."/>
        </authorList>
    </citation>
    <scope>NUCLEOTIDE SEQUENCE [LARGE SCALE GENOMIC DNA]</scope>
    <source>
        <strain evidence="9 10">DSM 14698</strain>
    </source>
</reference>
<keyword evidence="3" id="KW-0560">Oxidoreductase</keyword>
<evidence type="ECO:0000256" key="5">
    <source>
        <dbReference type="ARBA" id="ARBA00023284"/>
    </source>
</evidence>
<dbReference type="Gene3D" id="1.10.4030.10">
    <property type="entry name" value="Porin chaperone SurA, peptide-binding domain"/>
    <property type="match status" value="1"/>
</dbReference>
<accession>A0A848LQ15</accession>
<dbReference type="Gene3D" id="1.10.8.1040">
    <property type="match status" value="1"/>
</dbReference>
<gene>
    <name evidence="9" type="ORF">HG543_33685</name>
</gene>
<dbReference type="SUPFAM" id="SSF52833">
    <property type="entry name" value="Thioredoxin-like"/>
    <property type="match status" value="1"/>
</dbReference>
<dbReference type="PROSITE" id="PS51257">
    <property type="entry name" value="PROKAR_LIPOPROTEIN"/>
    <property type="match status" value="1"/>
</dbReference>
<dbReference type="InterPro" id="IPR012336">
    <property type="entry name" value="Thioredoxin-like_fold"/>
</dbReference>
<keyword evidence="2 7" id="KW-0732">Signal</keyword>
<evidence type="ECO:0000313" key="9">
    <source>
        <dbReference type="EMBL" id="NMO19791.1"/>
    </source>
</evidence>
<evidence type="ECO:0000256" key="3">
    <source>
        <dbReference type="ARBA" id="ARBA00023002"/>
    </source>
</evidence>
<feature type="coiled-coil region" evidence="6">
    <location>
        <begin position="60"/>
        <end position="87"/>
    </location>
</feature>
<dbReference type="InterPro" id="IPR036249">
    <property type="entry name" value="Thioredoxin-like_sf"/>
</dbReference>
<feature type="signal peptide" evidence="7">
    <location>
        <begin position="1"/>
        <end position="20"/>
    </location>
</feature>
<dbReference type="EMBL" id="JABBJJ010000205">
    <property type="protein sequence ID" value="NMO19791.1"/>
    <property type="molecule type" value="Genomic_DNA"/>
</dbReference>
<name>A0A848LQ15_9BACT</name>
<keyword evidence="10" id="KW-1185">Reference proteome</keyword>
<organism evidence="9 10">
    <name type="scientific">Pyxidicoccus fallax</name>
    <dbReference type="NCBI Taxonomy" id="394095"/>
    <lineage>
        <taxon>Bacteria</taxon>
        <taxon>Pseudomonadati</taxon>
        <taxon>Myxococcota</taxon>
        <taxon>Myxococcia</taxon>
        <taxon>Myxococcales</taxon>
        <taxon>Cystobacterineae</taxon>
        <taxon>Myxococcaceae</taxon>
        <taxon>Pyxidicoccus</taxon>
    </lineage>
</organism>
<proteinExistence type="inferred from homology"/>
<evidence type="ECO:0000256" key="7">
    <source>
        <dbReference type="SAM" id="SignalP"/>
    </source>
</evidence>
<keyword evidence="6" id="KW-0175">Coiled coil</keyword>
<feature type="domain" description="Thioredoxin" evidence="8">
    <location>
        <begin position="177"/>
        <end position="362"/>
    </location>
</feature>
<keyword evidence="5" id="KW-0676">Redox-active center</keyword>
<comment type="similarity">
    <text evidence="1">Belongs to the thioredoxin family. DsbA subfamily.</text>
</comment>
<comment type="caution">
    <text evidence="9">The sequence shown here is derived from an EMBL/GenBank/DDBJ whole genome shotgun (WGS) entry which is preliminary data.</text>
</comment>
<dbReference type="Pfam" id="PF13462">
    <property type="entry name" value="Thioredoxin_4"/>
    <property type="match status" value="1"/>
</dbReference>
<evidence type="ECO:0000256" key="4">
    <source>
        <dbReference type="ARBA" id="ARBA00023157"/>
    </source>
</evidence>